<evidence type="ECO:0008006" key="6">
    <source>
        <dbReference type="Google" id="ProtNLM"/>
    </source>
</evidence>
<keyword evidence="2" id="KW-0472">Membrane</keyword>
<dbReference type="PANTHER" id="PTHR20916:SF12">
    <property type="entry name" value="ANCESTRAL COATOMER ELEMENT 1 SEC16_SEC31 DOMAIN-CONTAINING PROTEIN-RELATED"/>
    <property type="match status" value="1"/>
</dbReference>
<dbReference type="EnsemblMetazoa" id="HelroT170702">
    <property type="protein sequence ID" value="HelroP170702"/>
    <property type="gene ID" value="HelroG170702"/>
</dbReference>
<dbReference type="KEGG" id="hro:HELRODRAFT_170702"/>
<organism evidence="4 5">
    <name type="scientific">Helobdella robusta</name>
    <name type="common">Californian leech</name>
    <dbReference type="NCBI Taxonomy" id="6412"/>
    <lineage>
        <taxon>Eukaryota</taxon>
        <taxon>Metazoa</taxon>
        <taxon>Spiralia</taxon>
        <taxon>Lophotrochozoa</taxon>
        <taxon>Annelida</taxon>
        <taxon>Clitellata</taxon>
        <taxon>Hirudinea</taxon>
        <taxon>Rhynchobdellida</taxon>
        <taxon>Glossiphoniidae</taxon>
        <taxon>Helobdella</taxon>
    </lineage>
</organism>
<reference evidence="3 5" key="2">
    <citation type="journal article" date="2013" name="Nature">
        <title>Insights into bilaterian evolution from three spiralian genomes.</title>
        <authorList>
            <person name="Simakov O."/>
            <person name="Marletaz F."/>
            <person name="Cho S.J."/>
            <person name="Edsinger-Gonzales E."/>
            <person name="Havlak P."/>
            <person name="Hellsten U."/>
            <person name="Kuo D.H."/>
            <person name="Larsson T."/>
            <person name="Lv J."/>
            <person name="Arendt D."/>
            <person name="Savage R."/>
            <person name="Osoegawa K."/>
            <person name="de Jong P."/>
            <person name="Grimwood J."/>
            <person name="Chapman J.A."/>
            <person name="Shapiro H."/>
            <person name="Aerts A."/>
            <person name="Otillar R.P."/>
            <person name="Terry A.Y."/>
            <person name="Boore J.L."/>
            <person name="Grigoriev I.V."/>
            <person name="Lindberg D.R."/>
            <person name="Seaver E.C."/>
            <person name="Weisblat D.A."/>
            <person name="Putnam N.H."/>
            <person name="Rokhsar D.S."/>
        </authorList>
    </citation>
    <scope>NUCLEOTIDE SEQUENCE</scope>
</reference>
<proteinExistence type="predicted"/>
<sequence length="551" mass="61498">MAIITIIRAVSGYLSNYITGETQQGSDSCPWVIRGQPGSKFKFTLMDYAVIDGGPVKSGVCSIYGKINETLICGGEHRSHVIFTSIDDVVRVEISNPRPVKEPPYFLFKYENMLAPSGSVFLEKQPDKLVLFCRHDSNNDNNHHNNYHNNKNNYDVNNYNNDFIINRGSAGRNVLNGSLKIVSSNSNDADDDVIGEYKNKNKNNNLWTLTCVGSKWIGKVPNCTHQDDVGGMGGSWGLTGQIFGSSGQVSRNIIAFFIAVIALLVAVVIVVIGVFSIARSRKKSREERRRRDVREKVLGVTSSSSSAILDSLVVQGQLNSNSMANSSIQHLQQLPPPPYHERNTMTNAQREKDYRYHALSKLVSEADFDSAKVSNLMPPKKSHIAMKVAGSYVMPPPPSSSSSSHVSCSSHPLPPASAIQKNILNNINNNNINNNNINNSNINNSSNLTDELSNVDASDGGGSLLVLNFNRPLQQLFPQQQQQLFQQQQFQQQYPTKQLYQHSQFLPLTQQQQQPQEQQQQPLQQQYDEHIYESPKFLHKSYMDVHSTSNE</sequence>
<evidence type="ECO:0000313" key="3">
    <source>
        <dbReference type="EMBL" id="ESO07367.1"/>
    </source>
</evidence>
<evidence type="ECO:0000313" key="4">
    <source>
        <dbReference type="EnsemblMetazoa" id="HelroP170702"/>
    </source>
</evidence>
<dbReference type="EMBL" id="AMQM01003655">
    <property type="status" value="NOT_ANNOTATED_CDS"/>
    <property type="molecule type" value="Genomic_DNA"/>
</dbReference>
<dbReference type="InParanoid" id="T1F3C0"/>
<dbReference type="RefSeq" id="XP_009014745.1">
    <property type="nucleotide sequence ID" value="XM_009016497.1"/>
</dbReference>
<keyword evidence="5" id="KW-1185">Reference proteome</keyword>
<dbReference type="EMBL" id="AMQM01003656">
    <property type="status" value="NOT_ANNOTATED_CDS"/>
    <property type="molecule type" value="Genomic_DNA"/>
</dbReference>
<keyword evidence="2" id="KW-0812">Transmembrane</keyword>
<evidence type="ECO:0000313" key="5">
    <source>
        <dbReference type="Proteomes" id="UP000015101"/>
    </source>
</evidence>
<gene>
    <name evidence="4" type="primary">20203319</name>
    <name evidence="3" type="ORF">HELRODRAFT_170702</name>
</gene>
<dbReference type="Proteomes" id="UP000015101">
    <property type="component" value="Unassembled WGS sequence"/>
</dbReference>
<name>T1F3C0_HELRO</name>
<dbReference type="AlphaFoldDB" id="T1F3C0"/>
<feature type="transmembrane region" description="Helical" evidence="2">
    <location>
        <begin position="253"/>
        <end position="278"/>
    </location>
</feature>
<reference evidence="5" key="1">
    <citation type="submission" date="2012-12" db="EMBL/GenBank/DDBJ databases">
        <authorList>
            <person name="Hellsten U."/>
            <person name="Grimwood J."/>
            <person name="Chapman J.A."/>
            <person name="Shapiro H."/>
            <person name="Aerts A."/>
            <person name="Otillar R.P."/>
            <person name="Terry A.Y."/>
            <person name="Boore J.L."/>
            <person name="Simakov O."/>
            <person name="Marletaz F."/>
            <person name="Cho S.-J."/>
            <person name="Edsinger-Gonzales E."/>
            <person name="Havlak P."/>
            <person name="Kuo D.-H."/>
            <person name="Larsson T."/>
            <person name="Lv J."/>
            <person name="Arendt D."/>
            <person name="Savage R."/>
            <person name="Osoegawa K."/>
            <person name="de Jong P."/>
            <person name="Lindberg D.R."/>
            <person name="Seaver E.C."/>
            <person name="Weisblat D.A."/>
            <person name="Putnam N.H."/>
            <person name="Grigoriev I.V."/>
            <person name="Rokhsar D.S."/>
        </authorList>
    </citation>
    <scope>NUCLEOTIDE SEQUENCE</scope>
</reference>
<evidence type="ECO:0000256" key="1">
    <source>
        <dbReference type="SAM" id="MobiDB-lite"/>
    </source>
</evidence>
<keyword evidence="2" id="KW-1133">Transmembrane helix</keyword>
<feature type="compositionally biased region" description="Low complexity" evidence="1">
    <location>
        <begin position="400"/>
        <end position="411"/>
    </location>
</feature>
<dbReference type="EMBL" id="KB096222">
    <property type="protein sequence ID" value="ESO07367.1"/>
    <property type="molecule type" value="Genomic_DNA"/>
</dbReference>
<dbReference type="CTD" id="20203319"/>
<protein>
    <recommendedName>
        <fullName evidence="6">CUB domain-containing protein</fullName>
    </recommendedName>
</protein>
<dbReference type="HOGENOM" id="CLU_494579_0_0_1"/>
<accession>T1F3C0</accession>
<feature type="region of interest" description="Disordered" evidence="1">
    <location>
        <begin position="395"/>
        <end position="414"/>
    </location>
</feature>
<dbReference type="GeneID" id="20203319"/>
<reference evidence="4" key="3">
    <citation type="submission" date="2015-06" db="UniProtKB">
        <authorList>
            <consortium name="EnsemblMetazoa"/>
        </authorList>
    </citation>
    <scope>IDENTIFICATION</scope>
</reference>
<evidence type="ECO:0000256" key="2">
    <source>
        <dbReference type="SAM" id="Phobius"/>
    </source>
</evidence>
<dbReference type="PANTHER" id="PTHR20916">
    <property type="entry name" value="CYSTEINE AND GLYCINE-RICH PROTEIN 2 BINDING PROTEIN"/>
    <property type="match status" value="1"/>
</dbReference>